<keyword evidence="5" id="KW-0325">Glycoprotein</keyword>
<dbReference type="PANTHER" id="PTHR45719">
    <property type="entry name" value="GLYCOSYLTRANSFERASE"/>
    <property type="match status" value="1"/>
</dbReference>
<evidence type="ECO:0000313" key="9">
    <source>
        <dbReference type="Proteomes" id="UP000008810"/>
    </source>
</evidence>
<dbReference type="EMBL" id="CM000881">
    <property type="protein sequence ID" value="KQK09981.1"/>
    <property type="molecule type" value="Genomic_DNA"/>
</dbReference>
<reference evidence="7" key="2">
    <citation type="submission" date="2017-06" db="EMBL/GenBank/DDBJ databases">
        <title>WGS assembly of Brachypodium distachyon.</title>
        <authorList>
            <consortium name="The International Brachypodium Initiative"/>
            <person name="Lucas S."/>
            <person name="Harmon-Smith M."/>
            <person name="Lail K."/>
            <person name="Tice H."/>
            <person name="Grimwood J."/>
            <person name="Bruce D."/>
            <person name="Barry K."/>
            <person name="Shu S."/>
            <person name="Lindquist E."/>
            <person name="Wang M."/>
            <person name="Pitluck S."/>
            <person name="Vogel J.P."/>
            <person name="Garvin D.F."/>
            <person name="Mockler T.C."/>
            <person name="Schmutz J."/>
            <person name="Rokhsar D."/>
            <person name="Bevan M.W."/>
        </authorList>
    </citation>
    <scope>NUCLEOTIDE SEQUENCE</scope>
    <source>
        <strain evidence="7">Bd21</strain>
    </source>
</reference>
<reference evidence="7 8" key="1">
    <citation type="journal article" date="2010" name="Nature">
        <title>Genome sequencing and analysis of the model grass Brachypodium distachyon.</title>
        <authorList>
            <consortium name="International Brachypodium Initiative"/>
        </authorList>
    </citation>
    <scope>NUCLEOTIDE SEQUENCE [LARGE SCALE GENOMIC DNA]</scope>
    <source>
        <strain evidence="7 8">Bd21</strain>
    </source>
</reference>
<dbReference type="GO" id="GO:0016020">
    <property type="term" value="C:membrane"/>
    <property type="evidence" value="ECO:0007669"/>
    <property type="project" value="UniProtKB-SubCell"/>
</dbReference>
<keyword evidence="9" id="KW-1185">Reference proteome</keyword>
<dbReference type="InterPro" id="IPR044610">
    <property type="entry name" value="GLCAT14A/B/C"/>
</dbReference>
<evidence type="ECO:0000256" key="3">
    <source>
        <dbReference type="ARBA" id="ARBA00022679"/>
    </source>
</evidence>
<dbReference type="OMA" id="RIPTWCT"/>
<keyword evidence="4" id="KW-0472">Membrane</keyword>
<keyword evidence="3" id="KW-0808">Transferase</keyword>
<feature type="region of interest" description="Disordered" evidence="6">
    <location>
        <begin position="364"/>
        <end position="384"/>
    </location>
</feature>
<dbReference type="Gramene" id="KQK09981">
    <property type="protein sequence ID" value="KQK09981"/>
    <property type="gene ID" value="BRADI_2g51360v3"/>
</dbReference>
<dbReference type="Pfam" id="PF02485">
    <property type="entry name" value="Branch"/>
    <property type="match status" value="1"/>
</dbReference>
<evidence type="ECO:0000256" key="1">
    <source>
        <dbReference type="ARBA" id="ARBA00004606"/>
    </source>
</evidence>
<evidence type="ECO:0000256" key="4">
    <source>
        <dbReference type="ARBA" id="ARBA00023136"/>
    </source>
</evidence>
<dbReference type="AlphaFoldDB" id="I1HS44"/>
<accession>I1HS44</accession>
<dbReference type="EnsemblPlants" id="KQK09981">
    <property type="protein sequence ID" value="KQK09981"/>
    <property type="gene ID" value="BRADI_2g51360v3"/>
</dbReference>
<dbReference type="eggNOG" id="KOG0799">
    <property type="taxonomic scope" value="Eukaryota"/>
</dbReference>
<protein>
    <submittedName>
        <fullName evidence="7 8">Uncharacterized protein</fullName>
    </submittedName>
</protein>
<dbReference type="GO" id="GO:0015020">
    <property type="term" value="F:glucuronosyltransferase activity"/>
    <property type="evidence" value="ECO:0007669"/>
    <property type="project" value="InterPro"/>
</dbReference>
<keyword evidence="2" id="KW-0328">Glycosyltransferase</keyword>
<dbReference type="OrthoDB" id="2019572at2759"/>
<reference evidence="8" key="3">
    <citation type="submission" date="2018-08" db="UniProtKB">
        <authorList>
            <consortium name="EnsemblPlants"/>
        </authorList>
    </citation>
    <scope>IDENTIFICATION</scope>
    <source>
        <strain evidence="8">cv. Bd21</strain>
    </source>
</reference>
<evidence type="ECO:0000313" key="7">
    <source>
        <dbReference type="EMBL" id="KQK09981.1"/>
    </source>
</evidence>
<evidence type="ECO:0000313" key="8">
    <source>
        <dbReference type="EnsemblPlants" id="KQK09981"/>
    </source>
</evidence>
<evidence type="ECO:0000256" key="6">
    <source>
        <dbReference type="SAM" id="MobiDB-lite"/>
    </source>
</evidence>
<evidence type="ECO:0000256" key="5">
    <source>
        <dbReference type="ARBA" id="ARBA00023180"/>
    </source>
</evidence>
<name>I1HS44_BRADI</name>
<dbReference type="InterPro" id="IPR003406">
    <property type="entry name" value="Glyco_trans_14"/>
</dbReference>
<dbReference type="HOGENOM" id="CLU_034994_0_1_1"/>
<organism evidence="8">
    <name type="scientific">Brachypodium distachyon</name>
    <name type="common">Purple false brome</name>
    <name type="synonym">Trachynia distachya</name>
    <dbReference type="NCBI Taxonomy" id="15368"/>
    <lineage>
        <taxon>Eukaryota</taxon>
        <taxon>Viridiplantae</taxon>
        <taxon>Streptophyta</taxon>
        <taxon>Embryophyta</taxon>
        <taxon>Tracheophyta</taxon>
        <taxon>Spermatophyta</taxon>
        <taxon>Magnoliopsida</taxon>
        <taxon>Liliopsida</taxon>
        <taxon>Poales</taxon>
        <taxon>Poaceae</taxon>
        <taxon>BOP clade</taxon>
        <taxon>Pooideae</taxon>
        <taxon>Stipodae</taxon>
        <taxon>Brachypodieae</taxon>
        <taxon>Brachypodium</taxon>
    </lineage>
</organism>
<dbReference type="RefSeq" id="XP_003567162.1">
    <property type="nucleotide sequence ID" value="XM_003567114.3"/>
</dbReference>
<dbReference type="KEGG" id="bdi:100837780"/>
<dbReference type="Proteomes" id="UP000008810">
    <property type="component" value="Chromosome 2"/>
</dbReference>
<proteinExistence type="predicted"/>
<gene>
    <name evidence="8" type="primary">LOC100837780</name>
    <name evidence="7" type="ORF">BRADI_2g51360v3</name>
</gene>
<sequence length="413" mass="44471">MCRASWLLTPWAPWAALVSLGAVTTTLLVLSLASSSSSFLQDAAPAYEYDDSLYSSDVTAPAAAVVPRRGPGYPPVLAYYISGGRGDSVRMTRLLKAAYHPRNRYLLHLDAGAGAYERARLAGHVRASFLEFGNVHVVGKGDPVDGRGASAMAAVLHGASVLMRVGADWDWLVTLAASDYPLVTQDDLLYAFSSVRRGLNFIDHRMDFDSPQEIVLDQNLLQSTNAEISISSGQRPKPDAFELFRGSPWTILSRAFVEHCVLAPDNLPRTLLMYFSNALNPMEFYFQTVMANSPHFKNSTVNHSLRLDVPDGPPLPHDANGNRSRYDALVSSGAAFAGRFGDGSGDEALLQRIDDEVLRRPLDGVTPGQWCAGSDEEPASGDDCSVGGDIDVVRQGEAGRRLASLMAGLIGAG</sequence>
<dbReference type="GeneID" id="100837780"/>
<evidence type="ECO:0000256" key="2">
    <source>
        <dbReference type="ARBA" id="ARBA00022676"/>
    </source>
</evidence>
<dbReference type="PANTHER" id="PTHR45719:SF13">
    <property type="entry name" value="OS01G0772500 PROTEIN"/>
    <property type="match status" value="1"/>
</dbReference>
<dbReference type="FunCoup" id="I1HS44">
    <property type="interactions" value="562"/>
</dbReference>
<comment type="subcellular location">
    <subcellularLocation>
        <location evidence="1">Membrane</location>
        <topology evidence="1">Single-pass type II membrane protein</topology>
    </subcellularLocation>
</comment>